<accession>A0A5B7G8B5</accession>
<dbReference type="AlphaFoldDB" id="A0A5B7G8B5"/>
<evidence type="ECO:0000313" key="3">
    <source>
        <dbReference type="Proteomes" id="UP000324222"/>
    </source>
</evidence>
<gene>
    <name evidence="2" type="ORF">E2C01_047257</name>
</gene>
<proteinExistence type="predicted"/>
<name>A0A5B7G8B5_PORTR</name>
<sequence length="85" mass="9657">MDSKRSLLNLSLGKCYIGGGEEPLSTLRPREHHGNTKRNTKGIPREHYENTKGTPEGTEECQGEHPPPQTSMRNTDFLMLFLLNY</sequence>
<protein>
    <submittedName>
        <fullName evidence="2">Uncharacterized protein</fullName>
    </submittedName>
</protein>
<reference evidence="2 3" key="1">
    <citation type="submission" date="2019-05" db="EMBL/GenBank/DDBJ databases">
        <title>Another draft genome of Portunus trituberculatus and its Hox gene families provides insights of decapod evolution.</title>
        <authorList>
            <person name="Jeong J.-H."/>
            <person name="Song I."/>
            <person name="Kim S."/>
            <person name="Choi T."/>
            <person name="Kim D."/>
            <person name="Ryu S."/>
            <person name="Kim W."/>
        </authorList>
    </citation>
    <scope>NUCLEOTIDE SEQUENCE [LARGE SCALE GENOMIC DNA]</scope>
    <source>
        <tissue evidence="2">Muscle</tissue>
    </source>
</reference>
<organism evidence="2 3">
    <name type="scientific">Portunus trituberculatus</name>
    <name type="common">Swimming crab</name>
    <name type="synonym">Neptunus trituberculatus</name>
    <dbReference type="NCBI Taxonomy" id="210409"/>
    <lineage>
        <taxon>Eukaryota</taxon>
        <taxon>Metazoa</taxon>
        <taxon>Ecdysozoa</taxon>
        <taxon>Arthropoda</taxon>
        <taxon>Crustacea</taxon>
        <taxon>Multicrustacea</taxon>
        <taxon>Malacostraca</taxon>
        <taxon>Eumalacostraca</taxon>
        <taxon>Eucarida</taxon>
        <taxon>Decapoda</taxon>
        <taxon>Pleocyemata</taxon>
        <taxon>Brachyura</taxon>
        <taxon>Eubrachyura</taxon>
        <taxon>Portunoidea</taxon>
        <taxon>Portunidae</taxon>
        <taxon>Portuninae</taxon>
        <taxon>Portunus</taxon>
    </lineage>
</organism>
<evidence type="ECO:0000256" key="1">
    <source>
        <dbReference type="SAM" id="MobiDB-lite"/>
    </source>
</evidence>
<feature type="region of interest" description="Disordered" evidence="1">
    <location>
        <begin position="18"/>
        <end position="75"/>
    </location>
</feature>
<dbReference type="EMBL" id="VSRR010011570">
    <property type="protein sequence ID" value="MPC53368.1"/>
    <property type="molecule type" value="Genomic_DNA"/>
</dbReference>
<comment type="caution">
    <text evidence="2">The sequence shown here is derived from an EMBL/GenBank/DDBJ whole genome shotgun (WGS) entry which is preliminary data.</text>
</comment>
<keyword evidence="3" id="KW-1185">Reference proteome</keyword>
<evidence type="ECO:0000313" key="2">
    <source>
        <dbReference type="EMBL" id="MPC53368.1"/>
    </source>
</evidence>
<dbReference type="Proteomes" id="UP000324222">
    <property type="component" value="Unassembled WGS sequence"/>
</dbReference>